<dbReference type="OrthoDB" id="9807195at2"/>
<feature type="domain" description="Ppx/GppA phosphatase C-terminal" evidence="4">
    <location>
        <begin position="319"/>
        <end position="486"/>
    </location>
</feature>
<dbReference type="GO" id="GO:0016787">
    <property type="term" value="F:hydrolase activity"/>
    <property type="evidence" value="ECO:0007669"/>
    <property type="project" value="UniProtKB-KW"/>
</dbReference>
<accession>A0A2N5GLU0</accession>
<dbReference type="SUPFAM" id="SSF53067">
    <property type="entry name" value="Actin-like ATPase domain"/>
    <property type="match status" value="2"/>
</dbReference>
<keyword evidence="8" id="KW-1185">Reference proteome</keyword>
<reference evidence="5 7" key="1">
    <citation type="submission" date="2017-11" db="EMBL/GenBank/DDBJ databases">
        <title>Comparitive Functional Genomics of Dry Heat Resistant strains isolated from the Viking Spacecraft.</title>
        <authorList>
            <person name="Seuylemezian A."/>
            <person name="Cooper K."/>
            <person name="Vaishampayan P."/>
        </authorList>
    </citation>
    <scope>NUCLEOTIDE SEQUENCE [LARGE SCALE GENOMIC DNA]</scope>
    <source>
        <strain evidence="5 7">M4.6</strain>
    </source>
</reference>
<keyword evidence="2" id="KW-0378">Hydrolase</keyword>
<evidence type="ECO:0000313" key="6">
    <source>
        <dbReference type="EMBL" id="PLR95709.1"/>
    </source>
</evidence>
<dbReference type="EMBL" id="PGVA01000026">
    <property type="protein sequence ID" value="PLR82538.1"/>
    <property type="molecule type" value="Genomic_DNA"/>
</dbReference>
<dbReference type="InterPro" id="IPR003695">
    <property type="entry name" value="Ppx_GppA_N"/>
</dbReference>
<proteinExistence type="inferred from homology"/>
<dbReference type="Pfam" id="PF02541">
    <property type="entry name" value="Ppx-GppA"/>
    <property type="match status" value="1"/>
</dbReference>
<comment type="caution">
    <text evidence="5">The sequence shown here is derived from an EMBL/GenBank/DDBJ whole genome shotgun (WGS) entry which is preliminary data.</text>
</comment>
<gene>
    <name evidence="5" type="ORF">CU635_11505</name>
    <name evidence="6" type="ORF">CVD25_13840</name>
</gene>
<dbReference type="GO" id="GO:0006357">
    <property type="term" value="P:regulation of transcription by RNA polymerase II"/>
    <property type="evidence" value="ECO:0007669"/>
    <property type="project" value="TreeGrafter"/>
</dbReference>
<dbReference type="CDD" id="cd24052">
    <property type="entry name" value="ASKHA_NBD_HpPPX-GppA-like"/>
    <property type="match status" value="1"/>
</dbReference>
<name>A0A2N5GLU0_9BACI</name>
<dbReference type="Gene3D" id="3.30.420.150">
    <property type="entry name" value="Exopolyphosphatase. Domain 2"/>
    <property type="match status" value="1"/>
</dbReference>
<dbReference type="InterPro" id="IPR030673">
    <property type="entry name" value="PyroPPase_GppA_Ppx"/>
</dbReference>
<dbReference type="AlphaFoldDB" id="A0A2N5GLU0"/>
<dbReference type="SUPFAM" id="SSF109604">
    <property type="entry name" value="HD-domain/PDEase-like"/>
    <property type="match status" value="1"/>
</dbReference>
<dbReference type="Proteomes" id="UP000235114">
    <property type="component" value="Unassembled WGS sequence"/>
</dbReference>
<feature type="domain" description="Ppx/GppA phosphatase N-terminal" evidence="3">
    <location>
        <begin position="22"/>
        <end position="306"/>
    </location>
</feature>
<comment type="similarity">
    <text evidence="1">Belongs to the GppA/Ppx family.</text>
</comment>
<dbReference type="PANTHER" id="PTHR30005">
    <property type="entry name" value="EXOPOLYPHOSPHATASE"/>
    <property type="match status" value="1"/>
</dbReference>
<dbReference type="Proteomes" id="UP000234951">
    <property type="component" value="Unassembled WGS sequence"/>
</dbReference>
<evidence type="ECO:0000313" key="8">
    <source>
        <dbReference type="Proteomes" id="UP000235114"/>
    </source>
</evidence>
<dbReference type="Gene3D" id="1.10.3210.10">
    <property type="entry name" value="Hypothetical protein af1432"/>
    <property type="match status" value="1"/>
</dbReference>
<dbReference type="Pfam" id="PF21447">
    <property type="entry name" value="Ppx-GppA_III"/>
    <property type="match status" value="1"/>
</dbReference>
<evidence type="ECO:0000313" key="5">
    <source>
        <dbReference type="EMBL" id="PLR82538.1"/>
    </source>
</evidence>
<dbReference type="InterPro" id="IPR048950">
    <property type="entry name" value="Ppx_GppA_C"/>
</dbReference>
<organism evidence="5 7">
    <name type="scientific">Bacillus canaveralius</name>
    <dbReference type="NCBI Taxonomy" id="1403243"/>
    <lineage>
        <taxon>Bacteria</taxon>
        <taxon>Bacillati</taxon>
        <taxon>Bacillota</taxon>
        <taxon>Bacilli</taxon>
        <taxon>Bacillales</taxon>
        <taxon>Bacillaceae</taxon>
        <taxon>Bacillus</taxon>
    </lineage>
</organism>
<sequence length="512" mass="58404">MINMARILAVIDIGSNTIRLTIYNHKADSILKEIENIKVSARLQNYLNSEQILTSEGLNILLDTLSVFKEVVALHRVTSIKVVATAAIRRAQNQSEIKQLIHKKMGFSVEVLPGESEAYYGFLGVIHATYLKDGITIDIGGGSTEITLFSNRKMVHTHSFPFGVISLKQQFIKDKIPTSEELSQLSSFLQTTFQQIDWLKNCRLPVIGIGGSARNIAKIDQAIKNYPIDSIHQYEINQQDILTVQEKLSLLTYEEIQRVEGLSKERSDIIIPAIEVFLALYQIVNAPFFQISRTGIRDGVLYQQLINEGSIDSSQQPLQRSLYQMATEYDLDVEKRTQAAKTAEKIFNAIRNEEMVELNEDNLKDLRNASSIYKLGEFFERDSATAHTFYLLSIRNIDGLSHRDRIKLALLASYHSKKSFKENINPFRDWFTNEDKQKIKILGAILKFSFILSSTKRDIIQDVRFIHGEDNINMELFCDQSWKVEQQAAGKQVKHLEQALGKSISLHFKWQA</sequence>
<dbReference type="PIRSF" id="PIRSF001267">
    <property type="entry name" value="Pyrophosphatase_GppA_Ppx"/>
    <property type="match status" value="1"/>
</dbReference>
<dbReference type="PANTHER" id="PTHR30005:SF0">
    <property type="entry name" value="RETROGRADE REGULATION PROTEIN 2"/>
    <property type="match status" value="1"/>
</dbReference>
<reference evidence="6 8" key="2">
    <citation type="submission" date="2017-12" db="EMBL/GenBank/DDBJ databases">
        <title>Comparative Functional Genomics of Dry Heat Resistant strains isolated from the Viking Spacecraft.</title>
        <authorList>
            <person name="Seuylemezian A."/>
            <person name="Cooper K."/>
            <person name="Vaishampayan P."/>
        </authorList>
    </citation>
    <scope>NUCLEOTIDE SEQUENCE [LARGE SCALE GENOMIC DNA]</scope>
    <source>
        <strain evidence="6 8">ATCC 29669</strain>
    </source>
</reference>
<dbReference type="InterPro" id="IPR043129">
    <property type="entry name" value="ATPase_NBD"/>
</dbReference>
<dbReference type="Gene3D" id="3.30.420.40">
    <property type="match status" value="1"/>
</dbReference>
<evidence type="ECO:0000256" key="1">
    <source>
        <dbReference type="ARBA" id="ARBA00007125"/>
    </source>
</evidence>
<evidence type="ECO:0000256" key="2">
    <source>
        <dbReference type="ARBA" id="ARBA00022801"/>
    </source>
</evidence>
<evidence type="ECO:0000259" key="3">
    <source>
        <dbReference type="Pfam" id="PF02541"/>
    </source>
</evidence>
<dbReference type="InterPro" id="IPR050273">
    <property type="entry name" value="GppA/Ppx_hydrolase"/>
</dbReference>
<evidence type="ECO:0000313" key="7">
    <source>
        <dbReference type="Proteomes" id="UP000234951"/>
    </source>
</evidence>
<evidence type="ECO:0000259" key="4">
    <source>
        <dbReference type="Pfam" id="PF21447"/>
    </source>
</evidence>
<dbReference type="EMBL" id="PGVD01000037">
    <property type="protein sequence ID" value="PLR95709.1"/>
    <property type="molecule type" value="Genomic_DNA"/>
</dbReference>
<protein>
    <submittedName>
        <fullName evidence="5">Ppx/GppA family phosphatase</fullName>
    </submittedName>
</protein>